<dbReference type="GO" id="GO:0046872">
    <property type="term" value="F:metal ion binding"/>
    <property type="evidence" value="ECO:0007669"/>
    <property type="project" value="UniProtKB-KW"/>
</dbReference>
<evidence type="ECO:0000256" key="7">
    <source>
        <dbReference type="ARBA" id="ARBA00023014"/>
    </source>
</evidence>
<dbReference type="GO" id="GO:0003824">
    <property type="term" value="F:catalytic activity"/>
    <property type="evidence" value="ECO:0007669"/>
    <property type="project" value="InterPro"/>
</dbReference>
<evidence type="ECO:0000256" key="1">
    <source>
        <dbReference type="ARBA" id="ARBA00001933"/>
    </source>
</evidence>
<keyword evidence="4" id="KW-0479">Metal-binding</keyword>
<dbReference type="AlphaFoldDB" id="A0A1H6DE79"/>
<dbReference type="SFLD" id="SFLDS00029">
    <property type="entry name" value="Radical_SAM"/>
    <property type="match status" value="1"/>
</dbReference>
<organism evidence="9 10">
    <name type="scientific">Thermomonospora echinospora</name>
    <dbReference type="NCBI Taxonomy" id="1992"/>
    <lineage>
        <taxon>Bacteria</taxon>
        <taxon>Bacillati</taxon>
        <taxon>Actinomycetota</taxon>
        <taxon>Actinomycetes</taxon>
        <taxon>Streptosporangiales</taxon>
        <taxon>Thermomonosporaceae</taxon>
        <taxon>Thermomonospora</taxon>
    </lineage>
</organism>
<dbReference type="PANTHER" id="PTHR30538">
    <property type="entry name" value="LYSINE 2,3-AMINOMUTASE-RELATED"/>
    <property type="match status" value="1"/>
</dbReference>
<dbReference type="EMBL" id="FNVO01000016">
    <property type="protein sequence ID" value="SEG83531.1"/>
    <property type="molecule type" value="Genomic_DNA"/>
</dbReference>
<name>A0A1H6DE79_9ACTN</name>
<evidence type="ECO:0000256" key="3">
    <source>
        <dbReference type="ARBA" id="ARBA00022691"/>
    </source>
</evidence>
<proteinExistence type="predicted"/>
<dbReference type="PANTHER" id="PTHR30538:SF0">
    <property type="entry name" value="L-LYSINE 2,3-AMINOMUTASE AQ_1632-RELATED"/>
    <property type="match status" value="1"/>
</dbReference>
<keyword evidence="6" id="KW-0408">Iron</keyword>
<evidence type="ECO:0000256" key="5">
    <source>
        <dbReference type="ARBA" id="ARBA00022898"/>
    </source>
</evidence>
<dbReference type="InterPro" id="IPR013785">
    <property type="entry name" value="Aldolase_TIM"/>
</dbReference>
<evidence type="ECO:0000256" key="6">
    <source>
        <dbReference type="ARBA" id="ARBA00023004"/>
    </source>
</evidence>
<sequence length="462" mass="52992">MTTPMTTATTGHTGPRPGSAQPYTYRRRPLTEPDWRRLPGWRDVTRAEWESAQWQRAHCVKNVRGLHQVLGDLLDERFYADLRRDQDTRATMSMLVTPQMLNTMDIRDTDAFYADPVRRYMIPVFSDRDADWPSHPRAARDSLHEAEMWAVEGLTHRYPTKVLAEVLPTCPQYCGHCTRMDLVGTSTPAVTKHRFALKPADRHEAMLDYLRRTPGVRDVVVSGGDVANLPWPRLESFVDRLLDIGSVRDIRLASKALMGLPQHWLQDQVRAGMERLAAKARRRGVQIAIHTHVNAARSVTPLVARATRAMLDTGVRDVRNQGVLLRGVNDSPHALLDLSFALLDEAQIMPYYLYLCDMIPGSEHWRLAVWQAQDLQHAIMGYLPGFATPRIVCDVPYVGKRWVHQLAGYDREHGISYWTKNYRTALEATDPQALTRRYEYYDPIHTLPPAGRDWWRRHARPA</sequence>
<keyword evidence="5" id="KW-0663">Pyridoxal phosphate</keyword>
<feature type="region of interest" description="Disordered" evidence="8">
    <location>
        <begin position="1"/>
        <end position="25"/>
    </location>
</feature>
<reference evidence="10" key="1">
    <citation type="submission" date="2016-10" db="EMBL/GenBank/DDBJ databases">
        <authorList>
            <person name="Varghese N."/>
            <person name="Submissions S."/>
        </authorList>
    </citation>
    <scope>NUCLEOTIDE SEQUENCE [LARGE SCALE GENOMIC DNA]</scope>
    <source>
        <strain evidence="10">DSM 43163</strain>
    </source>
</reference>
<keyword evidence="2" id="KW-0004">4Fe-4S</keyword>
<keyword evidence="10" id="KW-1185">Reference proteome</keyword>
<evidence type="ECO:0000256" key="4">
    <source>
        <dbReference type="ARBA" id="ARBA00022723"/>
    </source>
</evidence>
<evidence type="ECO:0000313" key="10">
    <source>
        <dbReference type="Proteomes" id="UP000236723"/>
    </source>
</evidence>
<gene>
    <name evidence="9" type="ORF">SAMN04489712_11614</name>
</gene>
<dbReference type="CDD" id="cd01335">
    <property type="entry name" value="Radical_SAM"/>
    <property type="match status" value="1"/>
</dbReference>
<evidence type="ECO:0000313" key="9">
    <source>
        <dbReference type="EMBL" id="SEG83531.1"/>
    </source>
</evidence>
<accession>A0A1H6DE79</accession>
<keyword evidence="3" id="KW-0949">S-adenosyl-L-methionine</keyword>
<keyword evidence="7" id="KW-0411">Iron-sulfur</keyword>
<dbReference type="RefSeq" id="WP_235018222.1">
    <property type="nucleotide sequence ID" value="NZ_FNVO01000016.1"/>
</dbReference>
<dbReference type="InterPro" id="IPR007197">
    <property type="entry name" value="rSAM"/>
</dbReference>
<evidence type="ECO:0000256" key="2">
    <source>
        <dbReference type="ARBA" id="ARBA00022485"/>
    </source>
</evidence>
<comment type="cofactor">
    <cofactor evidence="1">
        <name>pyridoxal 5'-phosphate</name>
        <dbReference type="ChEBI" id="CHEBI:597326"/>
    </cofactor>
</comment>
<dbReference type="SUPFAM" id="SSF102114">
    <property type="entry name" value="Radical SAM enzymes"/>
    <property type="match status" value="1"/>
</dbReference>
<evidence type="ECO:0000256" key="8">
    <source>
        <dbReference type="SAM" id="MobiDB-lite"/>
    </source>
</evidence>
<dbReference type="GO" id="GO:0051539">
    <property type="term" value="F:4 iron, 4 sulfur cluster binding"/>
    <property type="evidence" value="ECO:0007669"/>
    <property type="project" value="UniProtKB-KW"/>
</dbReference>
<dbReference type="Gene3D" id="3.20.20.70">
    <property type="entry name" value="Aldolase class I"/>
    <property type="match status" value="1"/>
</dbReference>
<protein>
    <submittedName>
        <fullName evidence="9">Lysine 2,3-aminomutase</fullName>
    </submittedName>
</protein>
<dbReference type="InterPro" id="IPR003739">
    <property type="entry name" value="Lys_aminomutase/Glu_NH3_mut"/>
</dbReference>
<feature type="compositionally biased region" description="Low complexity" evidence="8">
    <location>
        <begin position="1"/>
        <end position="18"/>
    </location>
</feature>
<dbReference type="Proteomes" id="UP000236723">
    <property type="component" value="Unassembled WGS sequence"/>
</dbReference>
<dbReference type="InterPro" id="IPR058240">
    <property type="entry name" value="rSAM_sf"/>
</dbReference>